<dbReference type="EMBL" id="BTPE01000009">
    <property type="protein sequence ID" value="GMQ34336.1"/>
    <property type="molecule type" value="Genomic_DNA"/>
</dbReference>
<protein>
    <submittedName>
        <fullName evidence="2">Uncharacterized protein</fullName>
    </submittedName>
</protein>
<name>A0ABQ6Q389_9BACT</name>
<sequence>METNSSNIEAEILEKKLTQIKLNTPQPMNLQSIFPSRTIRLNKVLFPSLFFFLSLFFLPSCELFETEVEDYLLQFNSADGSIDQLIANGQLLIDGVETGLSTSNIQELSVSNEFISLKFTLGNDTFYFRAPNNGRSGLDLVDNYLDEATTFLSNVFTPISGIGGVSRFTIEAKDTYEGSGDLSLVVVGDFQSSEGGASKQIVFDFDIDFDTSRTGGLLGSGGGSGGGTDSGGSGSGSGSCINEIKAPTLVSYWGDQIRPVSQVTGTGKKVAGNTIFSDYKSSDVGLVIDGTSGDTRYVIQILLTPGNLVANKRLDFINAGAGAGLTNAGAVGRLIALKGSINDDWRTNRDFGKNKDTGNLFIESVSPQIRGTYEFEAYGDGYDNKTNKQLAKVSGSFCIDP</sequence>
<gene>
    <name evidence="2" type="ORF">Ataiwa_26080</name>
</gene>
<reference evidence="2 3" key="1">
    <citation type="submission" date="2023-08" db="EMBL/GenBank/DDBJ databases">
        <title>Draft genome sequence of Algoriphagus taiwanensis.</title>
        <authorList>
            <person name="Takatani N."/>
            <person name="Hosokawa M."/>
            <person name="Sawabe T."/>
        </authorList>
    </citation>
    <scope>NUCLEOTIDE SEQUENCE [LARGE SCALE GENOMIC DNA]</scope>
    <source>
        <strain evidence="2 3">JCM 19755</strain>
    </source>
</reference>
<keyword evidence="3" id="KW-1185">Reference proteome</keyword>
<comment type="caution">
    <text evidence="2">The sequence shown here is derived from an EMBL/GenBank/DDBJ whole genome shotgun (WGS) entry which is preliminary data.</text>
</comment>
<organism evidence="2 3">
    <name type="scientific">Algoriphagus taiwanensis</name>
    <dbReference type="NCBI Taxonomy" id="1445656"/>
    <lineage>
        <taxon>Bacteria</taxon>
        <taxon>Pseudomonadati</taxon>
        <taxon>Bacteroidota</taxon>
        <taxon>Cytophagia</taxon>
        <taxon>Cytophagales</taxon>
        <taxon>Cyclobacteriaceae</taxon>
        <taxon>Algoriphagus</taxon>
    </lineage>
</organism>
<dbReference type="Proteomes" id="UP001307705">
    <property type="component" value="Unassembled WGS sequence"/>
</dbReference>
<proteinExistence type="predicted"/>
<feature type="region of interest" description="Disordered" evidence="1">
    <location>
        <begin position="218"/>
        <end position="237"/>
    </location>
</feature>
<accession>A0ABQ6Q389</accession>
<evidence type="ECO:0000313" key="2">
    <source>
        <dbReference type="EMBL" id="GMQ34336.1"/>
    </source>
</evidence>
<evidence type="ECO:0000313" key="3">
    <source>
        <dbReference type="Proteomes" id="UP001307705"/>
    </source>
</evidence>
<evidence type="ECO:0000256" key="1">
    <source>
        <dbReference type="SAM" id="MobiDB-lite"/>
    </source>
</evidence>